<keyword evidence="2" id="KW-1185">Reference proteome</keyword>
<accession>A0ABM4VU50</accession>
<dbReference type="PANTHER" id="PTHR47592">
    <property type="entry name" value="PBF68 PROTEIN"/>
    <property type="match status" value="1"/>
</dbReference>
<evidence type="ECO:0000313" key="3">
    <source>
        <dbReference type="RefSeq" id="XP_071923055.1"/>
    </source>
</evidence>
<dbReference type="PANTHER" id="PTHR47592:SF27">
    <property type="entry name" value="OS08G0421700 PROTEIN"/>
    <property type="match status" value="1"/>
</dbReference>
<dbReference type="RefSeq" id="XP_071923055.1">
    <property type="nucleotide sequence ID" value="XM_072066954.1"/>
</dbReference>
<gene>
    <name evidence="3" type="primary">LOC140015077</name>
</gene>
<dbReference type="InterPro" id="IPR054722">
    <property type="entry name" value="PolX-like_BBD"/>
</dbReference>
<evidence type="ECO:0000259" key="1">
    <source>
        <dbReference type="Pfam" id="PF22936"/>
    </source>
</evidence>
<feature type="domain" description="Retrovirus-related Pol polyprotein from transposon TNT 1-94-like beta-barrel" evidence="1">
    <location>
        <begin position="242"/>
        <end position="283"/>
    </location>
</feature>
<dbReference type="Proteomes" id="UP001652660">
    <property type="component" value="Chromosome 10e"/>
</dbReference>
<proteinExistence type="predicted"/>
<sequence>MEVASNVANATTIGSTDLNKPFRFSGQNFKRWAKKVMFYLKLMKVAWVLATKNPKNIDTSSMTDEERENHAKQLQKWENDEEDCRNYILNCLSDELYDFYSSSYMSAKRIWRALLQKYDTEEAGSKKYACSRYFKFQMVENKPVLEQVHDLQMIVHEIESEGVKVDPQMQVAAIIDKLPTSWKDFQKGLRHKQQELTIANLMARLRIEEEARKQDKCEDFNGSIKGDGLILVPLSMFAMIELGMGEVELKFTSGRVLTLRDVLHVPEIRKNLVSCYLLNKAGFKQSIESDQYVLTKNGIFVGKGYACDG</sequence>
<name>A0ABM4VU50_COFAR</name>
<evidence type="ECO:0000313" key="2">
    <source>
        <dbReference type="Proteomes" id="UP001652660"/>
    </source>
</evidence>
<organism evidence="2 3">
    <name type="scientific">Coffea arabica</name>
    <name type="common">Arabian coffee</name>
    <dbReference type="NCBI Taxonomy" id="13443"/>
    <lineage>
        <taxon>Eukaryota</taxon>
        <taxon>Viridiplantae</taxon>
        <taxon>Streptophyta</taxon>
        <taxon>Embryophyta</taxon>
        <taxon>Tracheophyta</taxon>
        <taxon>Spermatophyta</taxon>
        <taxon>Magnoliopsida</taxon>
        <taxon>eudicotyledons</taxon>
        <taxon>Gunneridae</taxon>
        <taxon>Pentapetalae</taxon>
        <taxon>asterids</taxon>
        <taxon>lamiids</taxon>
        <taxon>Gentianales</taxon>
        <taxon>Rubiaceae</taxon>
        <taxon>Ixoroideae</taxon>
        <taxon>Gardenieae complex</taxon>
        <taxon>Bertiereae - Coffeeae clade</taxon>
        <taxon>Coffeeae</taxon>
        <taxon>Coffea</taxon>
    </lineage>
</organism>
<protein>
    <recommendedName>
        <fullName evidence="1">Retrovirus-related Pol polyprotein from transposon TNT 1-94-like beta-barrel domain-containing protein</fullName>
    </recommendedName>
</protein>
<dbReference type="GeneID" id="140015077"/>
<reference evidence="3" key="1">
    <citation type="submission" date="2025-08" db="UniProtKB">
        <authorList>
            <consortium name="RefSeq"/>
        </authorList>
    </citation>
    <scope>IDENTIFICATION</scope>
    <source>
        <tissue evidence="3">Leaves</tissue>
    </source>
</reference>
<dbReference type="Pfam" id="PF14223">
    <property type="entry name" value="Retrotran_gag_2"/>
    <property type="match status" value="1"/>
</dbReference>
<dbReference type="Pfam" id="PF22936">
    <property type="entry name" value="Pol_BBD"/>
    <property type="match status" value="1"/>
</dbReference>